<dbReference type="GO" id="GO:0031982">
    <property type="term" value="C:vesicle"/>
    <property type="evidence" value="ECO:0007669"/>
    <property type="project" value="TreeGrafter"/>
</dbReference>
<dbReference type="GO" id="GO:0004869">
    <property type="term" value="F:cysteine-type endopeptidase inhibitor activity"/>
    <property type="evidence" value="ECO:0007669"/>
    <property type="project" value="UniProtKB-KW"/>
</dbReference>
<dbReference type="CDD" id="cd00042">
    <property type="entry name" value="CY"/>
    <property type="match status" value="1"/>
</dbReference>
<name>A0A087UQM5_STEMI</name>
<dbReference type="Gene3D" id="3.10.450.10">
    <property type="match status" value="1"/>
</dbReference>
<dbReference type="OrthoDB" id="10007179at2759"/>
<dbReference type="SMART" id="SM00043">
    <property type="entry name" value="CY"/>
    <property type="match status" value="1"/>
</dbReference>
<dbReference type="SUPFAM" id="SSF54403">
    <property type="entry name" value="Cystatin/monellin"/>
    <property type="match status" value="1"/>
</dbReference>
<evidence type="ECO:0000259" key="5">
    <source>
        <dbReference type="SMART" id="SM00043"/>
    </source>
</evidence>
<evidence type="ECO:0000313" key="6">
    <source>
        <dbReference type="EMBL" id="KFM79664.1"/>
    </source>
</evidence>
<dbReference type="PANTHER" id="PTHR46186:SF2">
    <property type="entry name" value="CYSTATIN"/>
    <property type="match status" value="1"/>
</dbReference>
<evidence type="ECO:0000256" key="3">
    <source>
        <dbReference type="ARBA" id="ARBA00022704"/>
    </source>
</evidence>
<keyword evidence="3" id="KW-0789">Thiol protease inhibitor</keyword>
<feature type="non-terminal residue" evidence="6">
    <location>
        <position position="121"/>
    </location>
</feature>
<dbReference type="GO" id="GO:0005615">
    <property type="term" value="C:extracellular space"/>
    <property type="evidence" value="ECO:0007669"/>
    <property type="project" value="TreeGrafter"/>
</dbReference>
<protein>
    <submittedName>
        <fullName evidence="6">L-cystatin</fullName>
    </submittedName>
</protein>
<dbReference type="InterPro" id="IPR018073">
    <property type="entry name" value="Prot_inh_cystat_CS"/>
</dbReference>
<accession>A0A087UQM5</accession>
<keyword evidence="4" id="KW-0732">Signal</keyword>
<dbReference type="Pfam" id="PF00031">
    <property type="entry name" value="Cystatin"/>
    <property type="match status" value="1"/>
</dbReference>
<dbReference type="InterPro" id="IPR000010">
    <property type="entry name" value="Cystatin_dom"/>
</dbReference>
<dbReference type="InterPro" id="IPR046350">
    <property type="entry name" value="Cystatin_sf"/>
</dbReference>
<sequence>MKSIVIIFVAGLSVGLAAVMTGGWSRAETTNSPSTKKYAEFAVAKISEELDSLFHMKLMEILSAQKQVVSGMKYMLRMRIGATECEKDNNEVDLSSCEFRDCEAPMTCNATVLDQAWKEDG</sequence>
<evidence type="ECO:0000256" key="1">
    <source>
        <dbReference type="ARBA" id="ARBA00009403"/>
    </source>
</evidence>
<feature type="chain" id="PRO_5018603186" evidence="4">
    <location>
        <begin position="18"/>
        <end position="121"/>
    </location>
</feature>
<evidence type="ECO:0000256" key="2">
    <source>
        <dbReference type="ARBA" id="ARBA00022690"/>
    </source>
</evidence>
<keyword evidence="2" id="KW-0646">Protease inhibitor</keyword>
<dbReference type="OMA" id="ITHACKQ"/>
<organism evidence="6 7">
    <name type="scientific">Stegodyphus mimosarum</name>
    <name type="common">African social velvet spider</name>
    <dbReference type="NCBI Taxonomy" id="407821"/>
    <lineage>
        <taxon>Eukaryota</taxon>
        <taxon>Metazoa</taxon>
        <taxon>Ecdysozoa</taxon>
        <taxon>Arthropoda</taxon>
        <taxon>Chelicerata</taxon>
        <taxon>Arachnida</taxon>
        <taxon>Araneae</taxon>
        <taxon>Araneomorphae</taxon>
        <taxon>Entelegynae</taxon>
        <taxon>Eresoidea</taxon>
        <taxon>Eresidae</taxon>
        <taxon>Stegodyphus</taxon>
    </lineage>
</organism>
<reference evidence="6 7" key="1">
    <citation type="submission" date="2013-11" db="EMBL/GenBank/DDBJ databases">
        <title>Genome sequencing of Stegodyphus mimosarum.</title>
        <authorList>
            <person name="Bechsgaard J."/>
        </authorList>
    </citation>
    <scope>NUCLEOTIDE SEQUENCE [LARGE SCALE GENOMIC DNA]</scope>
</reference>
<dbReference type="EMBL" id="KK121071">
    <property type="protein sequence ID" value="KFM79664.1"/>
    <property type="molecule type" value="Genomic_DNA"/>
</dbReference>
<proteinExistence type="inferred from homology"/>
<keyword evidence="7" id="KW-1185">Reference proteome</keyword>
<gene>
    <name evidence="6" type="ORF">X975_01004</name>
</gene>
<dbReference type="Proteomes" id="UP000054359">
    <property type="component" value="Unassembled WGS sequence"/>
</dbReference>
<feature type="signal peptide" evidence="4">
    <location>
        <begin position="1"/>
        <end position="17"/>
    </location>
</feature>
<dbReference type="GO" id="GO:0005737">
    <property type="term" value="C:cytoplasm"/>
    <property type="evidence" value="ECO:0007669"/>
    <property type="project" value="TreeGrafter"/>
</dbReference>
<feature type="domain" description="Cystatin" evidence="5">
    <location>
        <begin position="19"/>
        <end position="120"/>
    </location>
</feature>
<dbReference type="PANTHER" id="PTHR46186">
    <property type="entry name" value="CYSTATIN"/>
    <property type="match status" value="1"/>
</dbReference>
<dbReference type="PROSITE" id="PS00287">
    <property type="entry name" value="CYSTATIN"/>
    <property type="match status" value="1"/>
</dbReference>
<dbReference type="STRING" id="407821.A0A087UQM5"/>
<evidence type="ECO:0000313" key="7">
    <source>
        <dbReference type="Proteomes" id="UP000054359"/>
    </source>
</evidence>
<dbReference type="AlphaFoldDB" id="A0A087UQM5"/>
<evidence type="ECO:0000256" key="4">
    <source>
        <dbReference type="SAM" id="SignalP"/>
    </source>
</evidence>
<comment type="similarity">
    <text evidence="1">Belongs to the cystatin family.</text>
</comment>